<dbReference type="InParanoid" id="A0A2G5C6H5"/>
<feature type="transmembrane region" description="Helical" evidence="1">
    <location>
        <begin position="6"/>
        <end position="29"/>
    </location>
</feature>
<gene>
    <name evidence="2" type="ORF">AQUCO_08600034v1</name>
</gene>
<evidence type="ECO:0000313" key="3">
    <source>
        <dbReference type="Proteomes" id="UP000230069"/>
    </source>
</evidence>
<proteinExistence type="predicted"/>
<sequence length="100" mass="11923">MEELQKILLTISIIFVISCVWNVFNWIWLKPKKLEKYLRKQGLKGTSYKLFYGDLKGKIPSVVEAYSKPMEHSHQITSRVQPFDHFLFQKYGKLLFHFIS</sequence>
<evidence type="ECO:0000256" key="1">
    <source>
        <dbReference type="SAM" id="Phobius"/>
    </source>
</evidence>
<dbReference type="Proteomes" id="UP000230069">
    <property type="component" value="Unassembled WGS sequence"/>
</dbReference>
<evidence type="ECO:0008006" key="4">
    <source>
        <dbReference type="Google" id="ProtNLM"/>
    </source>
</evidence>
<organism evidence="2 3">
    <name type="scientific">Aquilegia coerulea</name>
    <name type="common">Rocky mountain columbine</name>
    <dbReference type="NCBI Taxonomy" id="218851"/>
    <lineage>
        <taxon>Eukaryota</taxon>
        <taxon>Viridiplantae</taxon>
        <taxon>Streptophyta</taxon>
        <taxon>Embryophyta</taxon>
        <taxon>Tracheophyta</taxon>
        <taxon>Spermatophyta</taxon>
        <taxon>Magnoliopsida</taxon>
        <taxon>Ranunculales</taxon>
        <taxon>Ranunculaceae</taxon>
        <taxon>Thalictroideae</taxon>
        <taxon>Aquilegia</taxon>
    </lineage>
</organism>
<keyword evidence="1" id="KW-1133">Transmembrane helix</keyword>
<evidence type="ECO:0000313" key="2">
    <source>
        <dbReference type="EMBL" id="PIA26883.1"/>
    </source>
</evidence>
<dbReference type="PROSITE" id="PS51257">
    <property type="entry name" value="PROKAR_LIPOPROTEIN"/>
    <property type="match status" value="1"/>
</dbReference>
<protein>
    <recommendedName>
        <fullName evidence="4">Cytochrome P450</fullName>
    </recommendedName>
</protein>
<accession>A0A2G5C6H5</accession>
<dbReference type="AlphaFoldDB" id="A0A2G5C6H5"/>
<reference evidence="2 3" key="1">
    <citation type="submission" date="2017-09" db="EMBL/GenBank/DDBJ databases">
        <title>WGS assembly of Aquilegia coerulea Goldsmith.</title>
        <authorList>
            <person name="Hodges S."/>
            <person name="Kramer E."/>
            <person name="Nordborg M."/>
            <person name="Tomkins J."/>
            <person name="Borevitz J."/>
            <person name="Derieg N."/>
            <person name="Yan J."/>
            <person name="Mihaltcheva S."/>
            <person name="Hayes R.D."/>
            <person name="Rokhsar D."/>
        </authorList>
    </citation>
    <scope>NUCLEOTIDE SEQUENCE [LARGE SCALE GENOMIC DNA]</scope>
    <source>
        <strain evidence="3">cv. Goldsmith</strain>
    </source>
</reference>
<keyword evidence="3" id="KW-1185">Reference proteome</keyword>
<keyword evidence="1" id="KW-0812">Transmembrane</keyword>
<dbReference type="EMBL" id="KZ305103">
    <property type="protein sequence ID" value="PIA26883.1"/>
    <property type="molecule type" value="Genomic_DNA"/>
</dbReference>
<dbReference type="STRING" id="218851.A0A2G5C6H5"/>
<dbReference type="OrthoDB" id="1470350at2759"/>
<name>A0A2G5C6H5_AQUCA</name>
<keyword evidence="1" id="KW-0472">Membrane</keyword>